<dbReference type="EMBL" id="LAZR01016402">
    <property type="protein sequence ID" value="KKM04675.1"/>
    <property type="molecule type" value="Genomic_DNA"/>
</dbReference>
<feature type="region of interest" description="Disordered" evidence="1">
    <location>
        <begin position="1"/>
        <end position="56"/>
    </location>
</feature>
<accession>A0A0F9H0V5</accession>
<evidence type="ECO:0000313" key="2">
    <source>
        <dbReference type="EMBL" id="KKM04675.1"/>
    </source>
</evidence>
<evidence type="ECO:0000256" key="1">
    <source>
        <dbReference type="SAM" id="MobiDB-lite"/>
    </source>
</evidence>
<feature type="compositionally biased region" description="Basic and acidic residues" evidence="1">
    <location>
        <begin position="18"/>
        <end position="29"/>
    </location>
</feature>
<comment type="caution">
    <text evidence="2">The sequence shown here is derived from an EMBL/GenBank/DDBJ whole genome shotgun (WGS) entry which is preliminary data.</text>
</comment>
<reference evidence="2" key="1">
    <citation type="journal article" date="2015" name="Nature">
        <title>Complex archaea that bridge the gap between prokaryotes and eukaryotes.</title>
        <authorList>
            <person name="Spang A."/>
            <person name="Saw J.H."/>
            <person name="Jorgensen S.L."/>
            <person name="Zaremba-Niedzwiedzka K."/>
            <person name="Martijn J."/>
            <person name="Lind A.E."/>
            <person name="van Eijk R."/>
            <person name="Schleper C."/>
            <person name="Guy L."/>
            <person name="Ettema T.J."/>
        </authorList>
    </citation>
    <scope>NUCLEOTIDE SEQUENCE</scope>
</reference>
<feature type="compositionally biased region" description="Basic and acidic residues" evidence="1">
    <location>
        <begin position="1"/>
        <end position="10"/>
    </location>
</feature>
<protein>
    <submittedName>
        <fullName evidence="2">Uncharacterized protein</fullName>
    </submittedName>
</protein>
<proteinExistence type="predicted"/>
<organism evidence="2">
    <name type="scientific">marine sediment metagenome</name>
    <dbReference type="NCBI Taxonomy" id="412755"/>
    <lineage>
        <taxon>unclassified sequences</taxon>
        <taxon>metagenomes</taxon>
        <taxon>ecological metagenomes</taxon>
    </lineage>
</organism>
<gene>
    <name evidence="2" type="ORF">LCGC14_1761860</name>
</gene>
<sequence>MPHTTKERRNPTVNQRIKQLENQKDEFGGRAEAQPPSPTELIRQVKERSTKRKKRG</sequence>
<dbReference type="AlphaFoldDB" id="A0A0F9H0V5"/>
<name>A0A0F9H0V5_9ZZZZ</name>